<dbReference type="Pfam" id="PF03710">
    <property type="entry name" value="GlnE"/>
    <property type="match status" value="2"/>
</dbReference>
<dbReference type="NCBIfam" id="NF010707">
    <property type="entry name" value="PRK14109.1"/>
    <property type="match status" value="1"/>
</dbReference>
<feature type="domain" description="PII-uridylyltransferase/Glutamine-synthetase adenylyltransferase" evidence="8">
    <location>
        <begin position="844"/>
        <end position="984"/>
    </location>
</feature>
<dbReference type="Gene3D" id="1.20.120.330">
    <property type="entry name" value="Nucleotidyltransferases domain 2"/>
    <property type="match status" value="2"/>
</dbReference>
<feature type="domain" description="Glutamate-ammonia ligase adenylyltransferase repeated" evidence="7">
    <location>
        <begin position="592"/>
        <end position="819"/>
    </location>
</feature>
<evidence type="ECO:0000313" key="9">
    <source>
        <dbReference type="EMBL" id="RRJ88805.1"/>
    </source>
</evidence>
<protein>
    <submittedName>
        <fullName evidence="9">Bifunctional [glutamine synthetase] adenylyltransferase/[glutamine synthetase]-adenylyl-L-tyrosine phosphorylase</fullName>
        <ecNumber evidence="9">2.7.7.42</ecNumber>
        <ecNumber evidence="9">2.7.7.89</ecNumber>
    </submittedName>
</protein>
<keyword evidence="1 9" id="KW-0808">Transferase</keyword>
<dbReference type="RefSeq" id="WP_124969056.1">
    <property type="nucleotide sequence ID" value="NZ_RQVS01000001.1"/>
</dbReference>
<keyword evidence="3" id="KW-0547">Nucleotide-binding</keyword>
<dbReference type="OrthoDB" id="9759366at2"/>
<dbReference type="GO" id="GO:0047388">
    <property type="term" value="F:[glutamine synthetase]-adenylyl-L-tyrosine phosphorylase activity"/>
    <property type="evidence" value="ECO:0007669"/>
    <property type="project" value="UniProtKB-EC"/>
</dbReference>
<dbReference type="GO" id="GO:0000820">
    <property type="term" value="P:regulation of glutamine family amino acid metabolic process"/>
    <property type="evidence" value="ECO:0007669"/>
    <property type="project" value="TreeGrafter"/>
</dbReference>
<evidence type="ECO:0000256" key="3">
    <source>
        <dbReference type="ARBA" id="ARBA00022741"/>
    </source>
</evidence>
<keyword evidence="5" id="KW-0460">Magnesium</keyword>
<dbReference type="EC" id="2.7.7.89" evidence="9"/>
<dbReference type="GO" id="GO:0005829">
    <property type="term" value="C:cytosol"/>
    <property type="evidence" value="ECO:0007669"/>
    <property type="project" value="TreeGrafter"/>
</dbReference>
<dbReference type="EC" id="2.7.7.42" evidence="9"/>
<accession>A0A3P3W1A7</accession>
<dbReference type="AlphaFoldDB" id="A0A3P3W1A7"/>
<evidence type="ECO:0000256" key="1">
    <source>
        <dbReference type="ARBA" id="ARBA00022679"/>
    </source>
</evidence>
<gene>
    <name evidence="9" type="ORF">EG850_01320</name>
</gene>
<evidence type="ECO:0000256" key="5">
    <source>
        <dbReference type="ARBA" id="ARBA00022842"/>
    </source>
</evidence>
<evidence type="ECO:0000313" key="10">
    <source>
        <dbReference type="Proteomes" id="UP000274391"/>
    </source>
</evidence>
<dbReference type="SUPFAM" id="SSF81301">
    <property type="entry name" value="Nucleotidyltransferase"/>
    <property type="match status" value="2"/>
</dbReference>
<feature type="domain" description="PII-uridylyltransferase/Glutamine-synthetase adenylyltransferase" evidence="8">
    <location>
        <begin position="362"/>
        <end position="486"/>
    </location>
</feature>
<feature type="domain" description="Glutamate-ammonia ligase adenylyltransferase repeated" evidence="7">
    <location>
        <begin position="81"/>
        <end position="326"/>
    </location>
</feature>
<dbReference type="CDD" id="cd05401">
    <property type="entry name" value="NT_GlnE_GlnD_like"/>
    <property type="match status" value="2"/>
</dbReference>
<dbReference type="Proteomes" id="UP000274391">
    <property type="component" value="Unassembled WGS sequence"/>
</dbReference>
<dbReference type="GO" id="GO:0008882">
    <property type="term" value="F:[glutamate-ammonia-ligase] adenylyltransferase activity"/>
    <property type="evidence" value="ECO:0007669"/>
    <property type="project" value="UniProtKB-EC"/>
</dbReference>
<dbReference type="PANTHER" id="PTHR30621:SF0">
    <property type="entry name" value="BIFUNCTIONAL GLUTAMINE SYNTHETASE ADENYLYLTRANSFERASE_ADENYLYL-REMOVING ENZYME"/>
    <property type="match status" value="1"/>
</dbReference>
<evidence type="ECO:0000259" key="8">
    <source>
        <dbReference type="Pfam" id="PF08335"/>
    </source>
</evidence>
<keyword evidence="6" id="KW-0511">Multifunctional enzyme</keyword>
<evidence type="ECO:0000256" key="4">
    <source>
        <dbReference type="ARBA" id="ARBA00022840"/>
    </source>
</evidence>
<evidence type="ECO:0000259" key="7">
    <source>
        <dbReference type="Pfam" id="PF03710"/>
    </source>
</evidence>
<sequence length="987" mass="109300">MTSGTRTELIRIGFREPSVAFAYIESLSKHLDFTRQEVLDLIDPFDADPDSALELLCKQFERSPELAKTWRNDPDLLRTALTLYGASPALAEFFRRHPEQLPLVHSKAHELPSKAQIGAAMAASIDGFDGDAAISAMRVAYRTQLARIALYDVLLDEPAVSLHRVAGVLADLAGATIDTALTLARREISSPPAGFGRFPADEVAAVQLAVIGMGKCGAEELNYVSDVDVLFVAEPREGSEVSVPRAIEIGTRLATATMRIVHEPGFEPGLWEVDPNLRPEGKHGALVRTLDSYLSYYDRWAQNWEFQALLKARAIAGDLELGEQFTAATSKLVWGAAGRDDFVLQVQAMRERVISLIPADEVDRQLKLGPGGLRDVEFTVQLLQLVHGQVDEELRVRSTLEALSALVAGGFIGRDDGAAFANDYRFLRLLEHRVQLRHLRRTHLLPDARDELRSLARAARVDTTAALQERLSEVRRRVRGLHQQVFYRPLLSAVASLPSDSFQLTSAQAEARLRAIGYRDTRGALGHIEALIRGVSRRATMQRNLLPILLDWLGRGAMPDRGLLAFRKLSEQNGDASWYLRLLRDSNIAARRLCELLSSSAFCATFLELFPEAVQWLDDDDRLSPTSLEALEVEFAGALRRYDDEEQLRRVIRTMRRREMLRLAIGFILGVNEIDDTATGLSDLATATGRAALATVLQTDDVDYPAFAVIAMGRYGGAELGFGSDLDVLYVYDPGEMATEVASQRSKQLVGRLVDVVADPRLPIELDADLRPEGKSGPLARSLAAYEAYYQRWSLGWEAQALLRARPVVGDDGVCAAFNAIAEPVRYREGGLSKADLVEIQRIKARVESERLPRGADPKRHLKLGRGSLSDVEWLMQTVQLQHAHESPALRTTSTLEALEVAVAEGYVPAEDASVLREAWLMSSRIRSAVYLYANTQTDVLPTDPVELDGVARILGYQAGHGVDLENDYLTVTRRARHSFEKLFYGD</sequence>
<dbReference type="PANTHER" id="PTHR30621">
    <property type="entry name" value="GLUTAMINE SYNTHETASE ADENYLYLTRANSFERASE"/>
    <property type="match status" value="1"/>
</dbReference>
<dbReference type="EMBL" id="RQVS01000001">
    <property type="protein sequence ID" value="RRJ88805.1"/>
    <property type="molecule type" value="Genomic_DNA"/>
</dbReference>
<reference evidence="9 10" key="1">
    <citation type="submission" date="2018-11" db="EMBL/GenBank/DDBJ databases">
        <title>YIM 102482-1 draft genome.</title>
        <authorList>
            <person name="Li G."/>
            <person name="Jiang Y."/>
        </authorList>
    </citation>
    <scope>NUCLEOTIDE SEQUENCE [LARGE SCALE GENOMIC DNA]</scope>
    <source>
        <strain evidence="9 10">YIM 102482-1</strain>
    </source>
</reference>
<dbReference type="InterPro" id="IPR023057">
    <property type="entry name" value="GlnE"/>
</dbReference>
<name>A0A3P3W1A7_9MICO</name>
<dbReference type="InterPro" id="IPR013546">
    <property type="entry name" value="PII_UdlTrfase/GS_AdlTrfase"/>
</dbReference>
<dbReference type="SUPFAM" id="SSF81593">
    <property type="entry name" value="Nucleotidyltransferase substrate binding subunit/domain"/>
    <property type="match status" value="2"/>
</dbReference>
<evidence type="ECO:0000256" key="2">
    <source>
        <dbReference type="ARBA" id="ARBA00022695"/>
    </source>
</evidence>
<dbReference type="InterPro" id="IPR043519">
    <property type="entry name" value="NT_sf"/>
</dbReference>
<comment type="caution">
    <text evidence="9">The sequence shown here is derived from an EMBL/GenBank/DDBJ whole genome shotgun (WGS) entry which is preliminary data.</text>
</comment>
<keyword evidence="2 9" id="KW-0548">Nucleotidyltransferase</keyword>
<dbReference type="InterPro" id="IPR005190">
    <property type="entry name" value="GlnE_rpt_dom"/>
</dbReference>
<evidence type="ECO:0000256" key="6">
    <source>
        <dbReference type="ARBA" id="ARBA00023268"/>
    </source>
</evidence>
<keyword evidence="10" id="KW-1185">Reference proteome</keyword>
<dbReference type="Pfam" id="PF08335">
    <property type="entry name" value="GlnD_UR_UTase"/>
    <property type="match status" value="2"/>
</dbReference>
<proteinExistence type="predicted"/>
<organism evidence="9 10">
    <name type="scientific">Gulosibacter macacae</name>
    <dbReference type="NCBI Taxonomy" id="2488791"/>
    <lineage>
        <taxon>Bacteria</taxon>
        <taxon>Bacillati</taxon>
        <taxon>Actinomycetota</taxon>
        <taxon>Actinomycetes</taxon>
        <taxon>Micrococcales</taxon>
        <taxon>Microbacteriaceae</taxon>
        <taxon>Gulosibacter</taxon>
    </lineage>
</organism>
<dbReference type="GO" id="GO:0005524">
    <property type="term" value="F:ATP binding"/>
    <property type="evidence" value="ECO:0007669"/>
    <property type="project" value="UniProtKB-KW"/>
</dbReference>
<dbReference type="Gene3D" id="3.30.460.10">
    <property type="entry name" value="Beta Polymerase, domain 2"/>
    <property type="match status" value="2"/>
</dbReference>
<keyword evidence="4" id="KW-0067">ATP-binding</keyword>